<evidence type="ECO:0000313" key="2">
    <source>
        <dbReference type="Proteomes" id="UP000886520"/>
    </source>
</evidence>
<name>A0A9D4ZHF5_ADICA</name>
<dbReference type="AlphaFoldDB" id="A0A9D4ZHF5"/>
<dbReference type="Proteomes" id="UP000886520">
    <property type="component" value="Chromosome 9"/>
</dbReference>
<protein>
    <submittedName>
        <fullName evidence="1">Uncharacterized protein</fullName>
    </submittedName>
</protein>
<accession>A0A9D4ZHF5</accession>
<comment type="caution">
    <text evidence="1">The sequence shown here is derived from an EMBL/GenBank/DDBJ whole genome shotgun (WGS) entry which is preliminary data.</text>
</comment>
<dbReference type="EMBL" id="JABFUD020000009">
    <property type="protein sequence ID" value="KAI5075668.1"/>
    <property type="molecule type" value="Genomic_DNA"/>
</dbReference>
<gene>
    <name evidence="1" type="ORF">GOP47_0009744</name>
</gene>
<keyword evidence="2" id="KW-1185">Reference proteome</keyword>
<reference evidence="1" key="1">
    <citation type="submission" date="2021-01" db="EMBL/GenBank/DDBJ databases">
        <title>Adiantum capillus-veneris genome.</title>
        <authorList>
            <person name="Fang Y."/>
            <person name="Liao Q."/>
        </authorList>
    </citation>
    <scope>NUCLEOTIDE SEQUENCE</scope>
    <source>
        <strain evidence="1">H3</strain>
        <tissue evidence="1">Leaf</tissue>
    </source>
</reference>
<evidence type="ECO:0000313" key="1">
    <source>
        <dbReference type="EMBL" id="KAI5075668.1"/>
    </source>
</evidence>
<sequence length="129" mass="15053">MSITVREKLILKQEEIEYGIQENEADFLGMLYMNGKVGRCRSMVNRKRKVLDDLTVVVDEYYTNDLEDDVSDTETKKNTDDYKLDDRKEDAEIRTEGVADFSLGSTLRDIYLVPTKTQETQMRTQQIIQ</sequence>
<proteinExistence type="predicted"/>
<organism evidence="1 2">
    <name type="scientific">Adiantum capillus-veneris</name>
    <name type="common">Maidenhair fern</name>
    <dbReference type="NCBI Taxonomy" id="13818"/>
    <lineage>
        <taxon>Eukaryota</taxon>
        <taxon>Viridiplantae</taxon>
        <taxon>Streptophyta</taxon>
        <taxon>Embryophyta</taxon>
        <taxon>Tracheophyta</taxon>
        <taxon>Polypodiopsida</taxon>
        <taxon>Polypodiidae</taxon>
        <taxon>Polypodiales</taxon>
        <taxon>Pteridineae</taxon>
        <taxon>Pteridaceae</taxon>
        <taxon>Vittarioideae</taxon>
        <taxon>Adiantum</taxon>
    </lineage>
</organism>